<dbReference type="InterPro" id="IPR001789">
    <property type="entry name" value="Sig_transdc_resp-reg_receiver"/>
</dbReference>
<dbReference type="CDD" id="cd17535">
    <property type="entry name" value="REC_NarL-like"/>
    <property type="match status" value="1"/>
</dbReference>
<dbReference type="PRINTS" id="PR00038">
    <property type="entry name" value="HTHLUXR"/>
</dbReference>
<dbReference type="SUPFAM" id="SSF52172">
    <property type="entry name" value="CheY-like"/>
    <property type="match status" value="1"/>
</dbReference>
<dbReference type="SMART" id="SM00421">
    <property type="entry name" value="HTH_LUXR"/>
    <property type="match status" value="1"/>
</dbReference>
<dbReference type="Gene3D" id="3.40.50.2300">
    <property type="match status" value="1"/>
</dbReference>
<feature type="domain" description="Response regulatory" evidence="5">
    <location>
        <begin position="13"/>
        <end position="129"/>
    </location>
</feature>
<protein>
    <submittedName>
        <fullName evidence="6">LuxR family two component transcriptional regulator</fullName>
    </submittedName>
</protein>
<comment type="caution">
    <text evidence="6">The sequence shown here is derived from an EMBL/GenBank/DDBJ whole genome shotgun (WGS) entry which is preliminary data.</text>
</comment>
<dbReference type="GO" id="GO:0006355">
    <property type="term" value="P:regulation of DNA-templated transcription"/>
    <property type="evidence" value="ECO:0007669"/>
    <property type="project" value="InterPro"/>
</dbReference>
<dbReference type="RefSeq" id="WP_185747415.1">
    <property type="nucleotide sequence ID" value="NZ_BAAAQC010000009.1"/>
</dbReference>
<dbReference type="Pfam" id="PF00196">
    <property type="entry name" value="GerE"/>
    <property type="match status" value="1"/>
</dbReference>
<evidence type="ECO:0000256" key="2">
    <source>
        <dbReference type="ARBA" id="ARBA00023125"/>
    </source>
</evidence>
<feature type="domain" description="HTH luxR-type" evidence="4">
    <location>
        <begin position="151"/>
        <end position="216"/>
    </location>
</feature>
<dbReference type="InterPro" id="IPR011006">
    <property type="entry name" value="CheY-like_superfamily"/>
</dbReference>
<evidence type="ECO:0000256" key="3">
    <source>
        <dbReference type="PROSITE-ProRule" id="PRU00169"/>
    </source>
</evidence>
<dbReference type="CDD" id="cd06170">
    <property type="entry name" value="LuxR_C_like"/>
    <property type="match status" value="1"/>
</dbReference>
<accession>A0A543PLX4</accession>
<evidence type="ECO:0000259" key="4">
    <source>
        <dbReference type="PROSITE" id="PS50043"/>
    </source>
</evidence>
<proteinExistence type="predicted"/>
<dbReference type="InterPro" id="IPR016032">
    <property type="entry name" value="Sig_transdc_resp-reg_C-effctor"/>
</dbReference>
<dbReference type="SMART" id="SM00448">
    <property type="entry name" value="REC"/>
    <property type="match status" value="1"/>
</dbReference>
<evidence type="ECO:0000256" key="1">
    <source>
        <dbReference type="ARBA" id="ARBA00022553"/>
    </source>
</evidence>
<dbReference type="GO" id="GO:0000160">
    <property type="term" value="P:phosphorelay signal transduction system"/>
    <property type="evidence" value="ECO:0007669"/>
    <property type="project" value="InterPro"/>
</dbReference>
<dbReference type="InterPro" id="IPR000792">
    <property type="entry name" value="Tscrpt_reg_LuxR_C"/>
</dbReference>
<reference evidence="6 7" key="1">
    <citation type="submission" date="2019-06" db="EMBL/GenBank/DDBJ databases">
        <title>Sequencing the genomes of 1000 actinobacteria strains.</title>
        <authorList>
            <person name="Klenk H.-P."/>
        </authorList>
    </citation>
    <scope>NUCLEOTIDE SEQUENCE [LARGE SCALE GENOMIC DNA]</scope>
    <source>
        <strain evidence="6 7">DSM 21776</strain>
    </source>
</reference>
<evidence type="ECO:0000313" key="7">
    <source>
        <dbReference type="Proteomes" id="UP000320085"/>
    </source>
</evidence>
<evidence type="ECO:0000259" key="5">
    <source>
        <dbReference type="PROSITE" id="PS50110"/>
    </source>
</evidence>
<dbReference type="InterPro" id="IPR039420">
    <property type="entry name" value="WalR-like"/>
</dbReference>
<keyword evidence="1 3" id="KW-0597">Phosphoprotein</keyword>
<dbReference type="Proteomes" id="UP000320085">
    <property type="component" value="Unassembled WGS sequence"/>
</dbReference>
<dbReference type="Pfam" id="PF00072">
    <property type="entry name" value="Response_reg"/>
    <property type="match status" value="1"/>
</dbReference>
<name>A0A543PLX4_9MICO</name>
<evidence type="ECO:0000313" key="6">
    <source>
        <dbReference type="EMBL" id="TQN45082.1"/>
    </source>
</evidence>
<dbReference type="PROSITE" id="PS50110">
    <property type="entry name" value="RESPONSE_REGULATORY"/>
    <property type="match status" value="1"/>
</dbReference>
<gene>
    <name evidence="6" type="ORF">FHX52_4314</name>
</gene>
<dbReference type="EMBL" id="VFQF01000003">
    <property type="protein sequence ID" value="TQN45082.1"/>
    <property type="molecule type" value="Genomic_DNA"/>
</dbReference>
<dbReference type="PANTHER" id="PTHR43214">
    <property type="entry name" value="TWO-COMPONENT RESPONSE REGULATOR"/>
    <property type="match status" value="1"/>
</dbReference>
<keyword evidence="2" id="KW-0238">DNA-binding</keyword>
<dbReference type="PROSITE" id="PS50043">
    <property type="entry name" value="HTH_LUXR_2"/>
    <property type="match status" value="1"/>
</dbReference>
<dbReference type="AlphaFoldDB" id="A0A543PLX4"/>
<organism evidence="6 7">
    <name type="scientific">Humibacillus xanthopallidus</name>
    <dbReference type="NCBI Taxonomy" id="412689"/>
    <lineage>
        <taxon>Bacteria</taxon>
        <taxon>Bacillati</taxon>
        <taxon>Actinomycetota</taxon>
        <taxon>Actinomycetes</taxon>
        <taxon>Micrococcales</taxon>
        <taxon>Intrasporangiaceae</taxon>
        <taxon>Humibacillus</taxon>
    </lineage>
</organism>
<dbReference type="InterPro" id="IPR058245">
    <property type="entry name" value="NreC/VraR/RcsB-like_REC"/>
</dbReference>
<dbReference type="SUPFAM" id="SSF46894">
    <property type="entry name" value="C-terminal effector domain of the bipartite response regulators"/>
    <property type="match status" value="1"/>
</dbReference>
<dbReference type="GO" id="GO:0003677">
    <property type="term" value="F:DNA binding"/>
    <property type="evidence" value="ECO:0007669"/>
    <property type="project" value="UniProtKB-KW"/>
</dbReference>
<sequence>METSPCLDSEQTSVLIVDDHGVLADAIGLAINRESDMHCVATAVNGAQARAMAAHWKPDVVLMDVRLGDDDGIEVAADLARAAPDVRIIVLSAFIDQTLLTRAVNAGACALLPKDGSLDEILAAVRSSTRTGFAVNPVLMRNLVRSGEPRRGPPVPRLTPREEDVLRRLSDGADAVMIARDLGISLSTCRGYVKSLLRKLHAHSQLEAVVTASRIGLVSTTPRD</sequence>
<feature type="modified residue" description="4-aspartylphosphate" evidence="3">
    <location>
        <position position="64"/>
    </location>
</feature>